<dbReference type="Proteomes" id="UP000001312">
    <property type="component" value="Unassembled WGS sequence"/>
</dbReference>
<name>A7EVU9_SCLS1</name>
<dbReference type="RefSeq" id="XP_001589736.1">
    <property type="nucleotide sequence ID" value="XM_001589686.1"/>
</dbReference>
<keyword evidence="3" id="KW-1185">Reference proteome</keyword>
<evidence type="ECO:0000313" key="2">
    <source>
        <dbReference type="EMBL" id="EDN93591.1"/>
    </source>
</evidence>
<evidence type="ECO:0000313" key="3">
    <source>
        <dbReference type="Proteomes" id="UP000001312"/>
    </source>
</evidence>
<protein>
    <submittedName>
        <fullName evidence="2">Uncharacterized protein</fullName>
    </submittedName>
</protein>
<feature type="compositionally biased region" description="Basic and acidic residues" evidence="1">
    <location>
        <begin position="1"/>
        <end position="14"/>
    </location>
</feature>
<accession>A7EVU9</accession>
<proteinExistence type="predicted"/>
<organism evidence="2 3">
    <name type="scientific">Sclerotinia sclerotiorum (strain ATCC 18683 / 1980 / Ss-1)</name>
    <name type="common">White mold</name>
    <name type="synonym">Whetzelinia sclerotiorum</name>
    <dbReference type="NCBI Taxonomy" id="665079"/>
    <lineage>
        <taxon>Eukaryota</taxon>
        <taxon>Fungi</taxon>
        <taxon>Dikarya</taxon>
        <taxon>Ascomycota</taxon>
        <taxon>Pezizomycotina</taxon>
        <taxon>Leotiomycetes</taxon>
        <taxon>Helotiales</taxon>
        <taxon>Sclerotiniaceae</taxon>
        <taxon>Sclerotinia</taxon>
    </lineage>
</organism>
<gene>
    <name evidence="2" type="ORF">SS1G_09458</name>
</gene>
<feature type="region of interest" description="Disordered" evidence="1">
    <location>
        <begin position="1"/>
        <end position="22"/>
    </location>
</feature>
<sequence>MTIERLKMEDDRGTYIESQPKDPVPCPTTSWCVHQKVLRGTRLNIVQQQPRTTAGINEGLVYCAGNHVPQ</sequence>
<evidence type="ECO:0000256" key="1">
    <source>
        <dbReference type="SAM" id="MobiDB-lite"/>
    </source>
</evidence>
<dbReference type="GeneID" id="5485795"/>
<reference evidence="3" key="1">
    <citation type="journal article" date="2011" name="PLoS Genet.">
        <title>Genomic analysis of the necrotrophic fungal pathogens Sclerotinia sclerotiorum and Botrytis cinerea.</title>
        <authorList>
            <person name="Amselem J."/>
            <person name="Cuomo C.A."/>
            <person name="van Kan J.A."/>
            <person name="Viaud M."/>
            <person name="Benito E.P."/>
            <person name="Couloux A."/>
            <person name="Coutinho P.M."/>
            <person name="de Vries R.P."/>
            <person name="Dyer P.S."/>
            <person name="Fillinger S."/>
            <person name="Fournier E."/>
            <person name="Gout L."/>
            <person name="Hahn M."/>
            <person name="Kohn L."/>
            <person name="Lapalu N."/>
            <person name="Plummer K.M."/>
            <person name="Pradier J.M."/>
            <person name="Quevillon E."/>
            <person name="Sharon A."/>
            <person name="Simon A."/>
            <person name="ten Have A."/>
            <person name="Tudzynski B."/>
            <person name="Tudzynski P."/>
            <person name="Wincker P."/>
            <person name="Andrew M."/>
            <person name="Anthouard V."/>
            <person name="Beever R.E."/>
            <person name="Beffa R."/>
            <person name="Benoit I."/>
            <person name="Bouzid O."/>
            <person name="Brault B."/>
            <person name="Chen Z."/>
            <person name="Choquer M."/>
            <person name="Collemare J."/>
            <person name="Cotton P."/>
            <person name="Danchin E.G."/>
            <person name="Da Silva C."/>
            <person name="Gautier A."/>
            <person name="Giraud C."/>
            <person name="Giraud T."/>
            <person name="Gonzalez C."/>
            <person name="Grossetete S."/>
            <person name="Guldener U."/>
            <person name="Henrissat B."/>
            <person name="Howlett B.J."/>
            <person name="Kodira C."/>
            <person name="Kretschmer M."/>
            <person name="Lappartient A."/>
            <person name="Leroch M."/>
            <person name="Levis C."/>
            <person name="Mauceli E."/>
            <person name="Neuveglise C."/>
            <person name="Oeser B."/>
            <person name="Pearson M."/>
            <person name="Poulain J."/>
            <person name="Poussereau N."/>
            <person name="Quesneville H."/>
            <person name="Rascle C."/>
            <person name="Schumacher J."/>
            <person name="Segurens B."/>
            <person name="Sexton A."/>
            <person name="Silva E."/>
            <person name="Sirven C."/>
            <person name="Soanes D.M."/>
            <person name="Talbot N.J."/>
            <person name="Templeton M."/>
            <person name="Yandava C."/>
            <person name="Yarden O."/>
            <person name="Zeng Q."/>
            <person name="Rollins J.A."/>
            <person name="Lebrun M.H."/>
            <person name="Dickman M."/>
        </authorList>
    </citation>
    <scope>NUCLEOTIDE SEQUENCE [LARGE SCALE GENOMIC DNA]</scope>
    <source>
        <strain evidence="3">ATCC 18683 / 1980 / Ss-1</strain>
    </source>
</reference>
<dbReference type="KEGG" id="ssl:SS1G_09458"/>
<dbReference type="InParanoid" id="A7EVU9"/>
<dbReference type="EMBL" id="CH476633">
    <property type="protein sequence ID" value="EDN93591.1"/>
    <property type="molecule type" value="Genomic_DNA"/>
</dbReference>
<dbReference type="HOGENOM" id="CLU_2759346_0_0_1"/>
<dbReference type="AlphaFoldDB" id="A7EVU9"/>